<dbReference type="EMBL" id="QLUW01000002">
    <property type="protein sequence ID" value="RAP76570.1"/>
    <property type="molecule type" value="Genomic_DNA"/>
</dbReference>
<dbReference type="AlphaFoldDB" id="A0A328U1P7"/>
<dbReference type="InterPro" id="IPR007402">
    <property type="entry name" value="DUF455"/>
</dbReference>
<dbReference type="RefSeq" id="WP_112882788.1">
    <property type="nucleotide sequence ID" value="NZ_QLUW01000002.1"/>
</dbReference>
<sequence>MRYFETDEALRKFKRFFSLEYDLIRHGIGFEPRIPEYSGKCDFVKHLHDDLKRCKAIRERIQDYGILHPEKQIEPEWTNLVKHLLTAPNQYYFIAGLYLVIKREQASAYREYVQCTLRLNDAPSVEALEDHLPRLEQHIAWGKQFIEAGTALLAEEKQIEQFMDEIKLHIDSLGGLYRGAAPDQSKKIPEYPDYRLPVDMELESRFTWRSAERISEEVHPLEGGEHPIHHSYVHFTELPVIDICASFVYEGRQMPFEYIANFIRQTWDEVRHSQMGFSRLLAQGIDPYKVPIPVGHYRAFTSVNLVERIAALTQVGEACSFASKRRWTKLADEMHDPLSALEHDYDVLDEKTHVKFGSRWLKELMAMTKEPRSLKDLISDADYNVRVVINEIKKEKGEKWAADLGPKFESCQESDSDLNLAPKFFIA</sequence>
<dbReference type="SUPFAM" id="SSF47240">
    <property type="entry name" value="Ferritin-like"/>
    <property type="match status" value="1"/>
</dbReference>
<dbReference type="Pfam" id="PF04305">
    <property type="entry name" value="DUF455"/>
    <property type="match status" value="1"/>
</dbReference>
<comment type="caution">
    <text evidence="1">The sequence shown here is derived from an EMBL/GenBank/DDBJ whole genome shotgun (WGS) entry which is preliminary data.</text>
</comment>
<evidence type="ECO:0008006" key="3">
    <source>
        <dbReference type="Google" id="ProtNLM"/>
    </source>
</evidence>
<proteinExistence type="predicted"/>
<dbReference type="OrthoDB" id="1392385at2"/>
<dbReference type="Proteomes" id="UP000249260">
    <property type="component" value="Unassembled WGS sequence"/>
</dbReference>
<name>A0A328U1P7_9BACL</name>
<keyword evidence="2" id="KW-1185">Reference proteome</keyword>
<protein>
    <recommendedName>
        <fullName evidence="3">DUF455 domain-containing protein</fullName>
    </recommendedName>
</protein>
<dbReference type="InterPro" id="IPR009078">
    <property type="entry name" value="Ferritin-like_SF"/>
</dbReference>
<evidence type="ECO:0000313" key="2">
    <source>
        <dbReference type="Proteomes" id="UP000249260"/>
    </source>
</evidence>
<accession>A0A328U1P7</accession>
<evidence type="ECO:0000313" key="1">
    <source>
        <dbReference type="EMBL" id="RAP76570.1"/>
    </source>
</evidence>
<reference evidence="1 2" key="1">
    <citation type="submission" date="2018-06" db="EMBL/GenBank/DDBJ databases">
        <title>Paenibacillus montanisoli sp. nov., isolated from mountain area soil.</title>
        <authorList>
            <person name="Wu M."/>
        </authorList>
    </citation>
    <scope>NUCLEOTIDE SEQUENCE [LARGE SCALE GENOMIC DNA]</scope>
    <source>
        <strain evidence="1 2">RA17</strain>
    </source>
</reference>
<gene>
    <name evidence="1" type="ORF">DL346_14470</name>
</gene>
<organism evidence="1 2">
    <name type="scientific">Paenibacillus montanisoli</name>
    <dbReference type="NCBI Taxonomy" id="2081970"/>
    <lineage>
        <taxon>Bacteria</taxon>
        <taxon>Bacillati</taxon>
        <taxon>Bacillota</taxon>
        <taxon>Bacilli</taxon>
        <taxon>Bacillales</taxon>
        <taxon>Paenibacillaceae</taxon>
        <taxon>Paenibacillus</taxon>
    </lineage>
</organism>